<dbReference type="GO" id="GO:0005576">
    <property type="term" value="C:extracellular region"/>
    <property type="evidence" value="ECO:0007669"/>
    <property type="project" value="UniProtKB-SubCell"/>
</dbReference>
<reference evidence="11" key="1">
    <citation type="submission" date="2020-11" db="EMBL/GenBank/DDBJ databases">
        <authorList>
            <person name="Whitehead M."/>
        </authorList>
    </citation>
    <scope>NUCLEOTIDE SEQUENCE</scope>
    <source>
        <strain evidence="11">EGII</strain>
    </source>
</reference>
<dbReference type="AlphaFoldDB" id="A0A811VC86"/>
<dbReference type="PROSITE" id="PS50240">
    <property type="entry name" value="TRYPSIN_DOM"/>
    <property type="match status" value="1"/>
</dbReference>
<evidence type="ECO:0000313" key="11">
    <source>
        <dbReference type="EMBL" id="CAD7012581.1"/>
    </source>
</evidence>
<dbReference type="InterPro" id="IPR001254">
    <property type="entry name" value="Trypsin_dom"/>
</dbReference>
<sequence length="287" mass="31133">MTICALCNYIAFLALSFIALTYAGRISLDELESISGGEGINGRIVGGKVVDIRKHPHQISLRQRPKYSEDQSTYAHNCGGTIYTDRIVITAGHCLYDRVKEQLMVVAGANERSSVDGAISPVQEIIMHEEYNDDYSYNDIALLVLTTPLPINNVSIKAATLTEVQPQHGDIATITGWGTLSSGGSLPDLLQEVQVPIVSNEICSQRYPRRITDAMICAGLLDVGGKDACQMDSGGPLLVHGQLAGVVSFGSGCALPQYPGVYANVWYFSTWIREKAAQVEAKLLREN</sequence>
<feature type="chain" id="PRO_5033046356" evidence="9">
    <location>
        <begin position="24"/>
        <end position="287"/>
    </location>
</feature>
<evidence type="ECO:0000256" key="5">
    <source>
        <dbReference type="ARBA" id="ARBA00022801"/>
    </source>
</evidence>
<keyword evidence="3" id="KW-0964">Secreted</keyword>
<dbReference type="InterPro" id="IPR009003">
    <property type="entry name" value="Peptidase_S1_PA"/>
</dbReference>
<dbReference type="Gene3D" id="2.40.10.10">
    <property type="entry name" value="Trypsin-like serine proteases"/>
    <property type="match status" value="1"/>
</dbReference>
<keyword evidence="9" id="KW-0732">Signal</keyword>
<evidence type="ECO:0000256" key="1">
    <source>
        <dbReference type="ARBA" id="ARBA00004613"/>
    </source>
</evidence>
<dbReference type="InterPro" id="IPR001314">
    <property type="entry name" value="Peptidase_S1A"/>
</dbReference>
<dbReference type="PANTHER" id="PTHR24276">
    <property type="entry name" value="POLYSERASE-RELATED"/>
    <property type="match status" value="1"/>
</dbReference>
<accession>A0A811VC86</accession>
<dbReference type="GO" id="GO:0004252">
    <property type="term" value="F:serine-type endopeptidase activity"/>
    <property type="evidence" value="ECO:0007669"/>
    <property type="project" value="InterPro"/>
</dbReference>
<dbReference type="SUPFAM" id="SSF50494">
    <property type="entry name" value="Trypsin-like serine proteases"/>
    <property type="match status" value="1"/>
</dbReference>
<dbReference type="OrthoDB" id="10059102at2759"/>
<keyword evidence="4" id="KW-0645">Protease</keyword>
<evidence type="ECO:0000256" key="7">
    <source>
        <dbReference type="ARBA" id="ARBA00023145"/>
    </source>
</evidence>
<keyword evidence="5" id="KW-0378">Hydrolase</keyword>
<dbReference type="PROSITE" id="PS00134">
    <property type="entry name" value="TRYPSIN_HIS"/>
    <property type="match status" value="1"/>
</dbReference>
<proteinExistence type="inferred from homology"/>
<dbReference type="InterPro" id="IPR050430">
    <property type="entry name" value="Peptidase_S1"/>
</dbReference>
<keyword evidence="6" id="KW-0720">Serine protease</keyword>
<feature type="signal peptide" evidence="9">
    <location>
        <begin position="1"/>
        <end position="23"/>
    </location>
</feature>
<organism evidence="11 12">
    <name type="scientific">Ceratitis capitata</name>
    <name type="common">Mediterranean fruit fly</name>
    <name type="synonym">Tephritis capitata</name>
    <dbReference type="NCBI Taxonomy" id="7213"/>
    <lineage>
        <taxon>Eukaryota</taxon>
        <taxon>Metazoa</taxon>
        <taxon>Ecdysozoa</taxon>
        <taxon>Arthropoda</taxon>
        <taxon>Hexapoda</taxon>
        <taxon>Insecta</taxon>
        <taxon>Pterygota</taxon>
        <taxon>Neoptera</taxon>
        <taxon>Endopterygota</taxon>
        <taxon>Diptera</taxon>
        <taxon>Brachycera</taxon>
        <taxon>Muscomorpha</taxon>
        <taxon>Tephritoidea</taxon>
        <taxon>Tephritidae</taxon>
        <taxon>Ceratitis</taxon>
        <taxon>Ceratitis</taxon>
    </lineage>
</organism>
<comment type="subcellular location">
    <subcellularLocation>
        <location evidence="1">Secreted</location>
    </subcellularLocation>
</comment>
<evidence type="ECO:0000256" key="4">
    <source>
        <dbReference type="ARBA" id="ARBA00022670"/>
    </source>
</evidence>
<protein>
    <submittedName>
        <fullName evidence="11">(Mediterranean fruit fly) hypothetical protein</fullName>
    </submittedName>
</protein>
<dbReference type="GO" id="GO:0016485">
    <property type="term" value="P:protein processing"/>
    <property type="evidence" value="ECO:0007669"/>
    <property type="project" value="UniProtKB-ARBA"/>
</dbReference>
<gene>
    <name evidence="11" type="ORF">CCAP1982_LOCUS20666</name>
</gene>
<dbReference type="PANTHER" id="PTHR24276:SF91">
    <property type="entry name" value="AT26814P-RELATED"/>
    <property type="match status" value="1"/>
</dbReference>
<dbReference type="Pfam" id="PF00089">
    <property type="entry name" value="Trypsin"/>
    <property type="match status" value="1"/>
</dbReference>
<dbReference type="SMART" id="SM00020">
    <property type="entry name" value="Tryp_SPc"/>
    <property type="match status" value="1"/>
</dbReference>
<evidence type="ECO:0000256" key="6">
    <source>
        <dbReference type="ARBA" id="ARBA00022825"/>
    </source>
</evidence>
<dbReference type="PRINTS" id="PR00722">
    <property type="entry name" value="CHYMOTRYPSIN"/>
</dbReference>
<evidence type="ECO:0000313" key="12">
    <source>
        <dbReference type="Proteomes" id="UP000606786"/>
    </source>
</evidence>
<evidence type="ECO:0000256" key="2">
    <source>
        <dbReference type="ARBA" id="ARBA00007664"/>
    </source>
</evidence>
<comment type="similarity">
    <text evidence="2">Belongs to the peptidase S1 family.</text>
</comment>
<dbReference type="FunFam" id="2.40.10.10:FF:000047">
    <property type="entry name" value="Trypsin eta"/>
    <property type="match status" value="1"/>
</dbReference>
<dbReference type="Proteomes" id="UP000606786">
    <property type="component" value="Unassembled WGS sequence"/>
</dbReference>
<keyword evidence="7" id="KW-0865">Zymogen</keyword>
<feature type="domain" description="Peptidase S1" evidence="10">
    <location>
        <begin position="44"/>
        <end position="277"/>
    </location>
</feature>
<keyword evidence="8" id="KW-1015">Disulfide bond</keyword>
<dbReference type="InterPro" id="IPR018114">
    <property type="entry name" value="TRYPSIN_HIS"/>
</dbReference>
<dbReference type="CDD" id="cd00190">
    <property type="entry name" value="Tryp_SPc"/>
    <property type="match status" value="1"/>
</dbReference>
<name>A0A811VC86_CERCA</name>
<evidence type="ECO:0000256" key="3">
    <source>
        <dbReference type="ARBA" id="ARBA00022525"/>
    </source>
</evidence>
<dbReference type="EMBL" id="CAJHJT010000056">
    <property type="protein sequence ID" value="CAD7012581.1"/>
    <property type="molecule type" value="Genomic_DNA"/>
</dbReference>
<evidence type="ECO:0000256" key="9">
    <source>
        <dbReference type="SAM" id="SignalP"/>
    </source>
</evidence>
<evidence type="ECO:0000259" key="10">
    <source>
        <dbReference type="PROSITE" id="PS50240"/>
    </source>
</evidence>
<keyword evidence="12" id="KW-1185">Reference proteome</keyword>
<dbReference type="InterPro" id="IPR043504">
    <property type="entry name" value="Peptidase_S1_PA_chymotrypsin"/>
</dbReference>
<evidence type="ECO:0000256" key="8">
    <source>
        <dbReference type="ARBA" id="ARBA00023157"/>
    </source>
</evidence>
<comment type="caution">
    <text evidence="11">The sequence shown here is derived from an EMBL/GenBank/DDBJ whole genome shotgun (WGS) entry which is preliminary data.</text>
</comment>